<proteinExistence type="predicted"/>
<dbReference type="SUPFAM" id="SSF54001">
    <property type="entry name" value="Cysteine proteinases"/>
    <property type="match status" value="1"/>
</dbReference>
<dbReference type="SMART" id="SM00460">
    <property type="entry name" value="TGc"/>
    <property type="match status" value="1"/>
</dbReference>
<protein>
    <submittedName>
        <fullName evidence="2">Transglutaminase family protein</fullName>
    </submittedName>
</protein>
<sequence length="298" mass="33521">MPRYRLRHTTRYRYTEPATLSRNEARLTPRTLSYQRVEDIRLEVLPTPEYQSQYLDAFGNVVSLFNVNAPHDTLDVTMHAWITTLPRPEPPVGKMTWEECRDRLAQEHYAQSQGALPFLQDSTFIRRCQALADWLAPCLTPGRDLVEMADALNRRIFEEFTYDPSFSTLETTSLEVIQHKRGVCQDYAHLAIAALRSVGLAARYVSGYLETAPPPGQPRLIGSDASHAWFSVLIPEWGWLALDPTNGTRASEQHPVLSWGRDYADVAPLKGVVTGGGMQTLEVEVDVIPEDEVAALGL</sequence>
<evidence type="ECO:0000259" key="1">
    <source>
        <dbReference type="SMART" id="SM00460"/>
    </source>
</evidence>
<dbReference type="PANTHER" id="PTHR33490:SF7">
    <property type="entry name" value="BLR2979 PROTEIN"/>
    <property type="match status" value="1"/>
</dbReference>
<dbReference type="InterPro" id="IPR038765">
    <property type="entry name" value="Papain-like_cys_pep_sf"/>
</dbReference>
<dbReference type="PANTHER" id="PTHR33490">
    <property type="entry name" value="BLR5614 PROTEIN-RELATED"/>
    <property type="match status" value="1"/>
</dbReference>
<dbReference type="AlphaFoldDB" id="A0A5C1NCI7"/>
<dbReference type="RefSeq" id="WP_149282867.1">
    <property type="nucleotide sequence ID" value="NZ_CP038437.2"/>
</dbReference>
<dbReference type="Proteomes" id="UP000324285">
    <property type="component" value="Chromosome"/>
</dbReference>
<evidence type="ECO:0000313" key="3">
    <source>
        <dbReference type="Proteomes" id="UP000324285"/>
    </source>
</evidence>
<dbReference type="InterPro" id="IPR013589">
    <property type="entry name" value="Bac_transglu_N"/>
</dbReference>
<reference evidence="2" key="1">
    <citation type="submission" date="2021-02" db="EMBL/GenBank/DDBJ databases">
        <title>Strain Y2R2, a novel species of the genus Halomonas.</title>
        <authorList>
            <person name="Huang H."/>
        </authorList>
    </citation>
    <scope>NUCLEOTIDE SEQUENCE</scope>
    <source>
        <strain evidence="2">Y2R2</strain>
    </source>
</reference>
<dbReference type="Pfam" id="PF08379">
    <property type="entry name" value="Bact_transglu_N"/>
    <property type="match status" value="1"/>
</dbReference>
<feature type="domain" description="Transglutaminase-like" evidence="1">
    <location>
        <begin position="176"/>
        <end position="246"/>
    </location>
</feature>
<dbReference type="EMBL" id="CP038437">
    <property type="protein sequence ID" value="QEM80363.1"/>
    <property type="molecule type" value="Genomic_DNA"/>
</dbReference>
<dbReference type="OrthoDB" id="5438043at2"/>
<dbReference type="KEGG" id="hbh:E4T21_01415"/>
<dbReference type="InterPro" id="IPR002931">
    <property type="entry name" value="Transglutaminase-like"/>
</dbReference>
<organism evidence="2 3">
    <name type="scientific">Halomonas binhaiensis</name>
    <dbReference type="NCBI Taxonomy" id="2562282"/>
    <lineage>
        <taxon>Bacteria</taxon>
        <taxon>Pseudomonadati</taxon>
        <taxon>Pseudomonadota</taxon>
        <taxon>Gammaproteobacteria</taxon>
        <taxon>Oceanospirillales</taxon>
        <taxon>Halomonadaceae</taxon>
        <taxon>Halomonas</taxon>
    </lineage>
</organism>
<evidence type="ECO:0000313" key="2">
    <source>
        <dbReference type="EMBL" id="QEM80363.1"/>
    </source>
</evidence>
<accession>A0A5C1NCI7</accession>
<name>A0A5C1NCI7_9GAMM</name>
<gene>
    <name evidence="2" type="ORF">E4T21_01415</name>
</gene>
<keyword evidence="3" id="KW-1185">Reference proteome</keyword>
<dbReference type="Pfam" id="PF01841">
    <property type="entry name" value="Transglut_core"/>
    <property type="match status" value="1"/>
</dbReference>
<dbReference type="Gene3D" id="3.10.620.30">
    <property type="match status" value="1"/>
</dbReference>